<evidence type="ECO:0000313" key="4">
    <source>
        <dbReference type="EMBL" id="KZN95977.1"/>
    </source>
</evidence>
<feature type="domain" description="Class II aldolase/adducin N-terminal" evidence="3">
    <location>
        <begin position="195"/>
        <end position="360"/>
    </location>
</feature>
<keyword evidence="5" id="KW-1185">Reference proteome</keyword>
<comment type="caution">
    <text evidence="4">The sequence shown here is derived from an EMBL/GenBank/DDBJ whole genome shotgun (WGS) entry which is preliminary data.</text>
</comment>
<evidence type="ECO:0000259" key="3">
    <source>
        <dbReference type="SMART" id="SM01007"/>
    </source>
</evidence>
<sequence length="363" mass="41590">MKTFTMNGNKQTPFLNWLAEGIKKEFISRGYMFYHIPEENIKLVFHFIDPEKPRPYRRKAQATFVVSVMETSEKSENIHKSAYPYLIRSLANHLMYILHNDNETTDIYFLTPEQGFYKLEYRKGEEATFFKQIFERLEPLAASQLVIDNNFYDDLPEEMWNGDEITRSLSESGKKLDRMNLLPAPFPLEEYLTPRDLRHLKKLYGLGGLSYGNLSARRDSESFWMSASGINKADMKTVGEDFLLISGYDPDKNAMKVSVPPNITPKRASVDAIEHWMIYKEHPEVGAIVHVHAWMDGIKATEINYPCGTIELAKTVAELVRASKEPSKAIIGLKNHGLTITGADLDDIFERIEGKIIPQVPMS</sequence>
<dbReference type="Pfam" id="PF00596">
    <property type="entry name" value="Aldolase_II"/>
    <property type="match status" value="1"/>
</dbReference>
<evidence type="ECO:0000256" key="2">
    <source>
        <dbReference type="ARBA" id="ARBA00023239"/>
    </source>
</evidence>
<protein>
    <submittedName>
        <fullName evidence="4">Ribulose phosphate epimerase</fullName>
    </submittedName>
</protein>
<dbReference type="GO" id="GO:0046872">
    <property type="term" value="F:metal ion binding"/>
    <property type="evidence" value="ECO:0007669"/>
    <property type="project" value="UniProtKB-KW"/>
</dbReference>
<dbReference type="PANTHER" id="PTHR22789">
    <property type="entry name" value="FUCULOSE PHOSPHATE ALDOLASE"/>
    <property type="match status" value="1"/>
</dbReference>
<reference evidence="4 5" key="1">
    <citation type="submission" date="2016-04" db="EMBL/GenBank/DDBJ databases">
        <title>Draft genome sequence of Aeribacillus pallidus 8m3 from petroleum reservoir.</title>
        <authorList>
            <person name="Poltaraus A.B."/>
            <person name="Nazina T.N."/>
            <person name="Tourova T.P."/>
            <person name="Malakho S.M."/>
            <person name="Korshunova A.V."/>
            <person name="Sokolova D.S."/>
        </authorList>
    </citation>
    <scope>NUCLEOTIDE SEQUENCE [LARGE SCALE GENOMIC DNA]</scope>
    <source>
        <strain evidence="4 5">8m3</strain>
    </source>
</reference>
<evidence type="ECO:0000313" key="5">
    <source>
        <dbReference type="Proteomes" id="UP000076476"/>
    </source>
</evidence>
<dbReference type="AlphaFoldDB" id="A0A161ZSH4"/>
<dbReference type="OrthoDB" id="9771527at2"/>
<gene>
    <name evidence="4" type="ORF">AZI98_11165</name>
</gene>
<dbReference type="GO" id="GO:0016832">
    <property type="term" value="F:aldehyde-lyase activity"/>
    <property type="evidence" value="ECO:0007669"/>
    <property type="project" value="TreeGrafter"/>
</dbReference>
<evidence type="ECO:0000256" key="1">
    <source>
        <dbReference type="ARBA" id="ARBA00022723"/>
    </source>
</evidence>
<dbReference type="Gene3D" id="3.40.225.10">
    <property type="entry name" value="Class II aldolase/adducin N-terminal domain"/>
    <property type="match status" value="1"/>
</dbReference>
<dbReference type="SMART" id="SM01007">
    <property type="entry name" value="Aldolase_II"/>
    <property type="match status" value="1"/>
</dbReference>
<dbReference type="Proteomes" id="UP000076476">
    <property type="component" value="Unassembled WGS sequence"/>
</dbReference>
<dbReference type="STRING" id="33936.AZI98_11165"/>
<keyword evidence="2" id="KW-0456">Lyase</keyword>
<dbReference type="PANTHER" id="PTHR22789:SF0">
    <property type="entry name" value="3-OXO-TETRONATE 4-PHOSPHATE DECARBOXYLASE-RELATED"/>
    <property type="match status" value="1"/>
</dbReference>
<accession>A0A161ZSH4</accession>
<dbReference type="EMBL" id="LWBR01000032">
    <property type="protein sequence ID" value="KZN95977.1"/>
    <property type="molecule type" value="Genomic_DNA"/>
</dbReference>
<keyword evidence="1" id="KW-0479">Metal-binding</keyword>
<dbReference type="SUPFAM" id="SSF53639">
    <property type="entry name" value="AraD/HMP-PK domain-like"/>
    <property type="match status" value="1"/>
</dbReference>
<organism evidence="4 5">
    <name type="scientific">Aeribacillus pallidus</name>
    <dbReference type="NCBI Taxonomy" id="33936"/>
    <lineage>
        <taxon>Bacteria</taxon>
        <taxon>Bacillati</taxon>
        <taxon>Bacillota</taxon>
        <taxon>Bacilli</taxon>
        <taxon>Bacillales</taxon>
        <taxon>Bacillaceae</taxon>
        <taxon>Aeribacillus</taxon>
    </lineage>
</organism>
<dbReference type="RefSeq" id="WP_063388366.1">
    <property type="nucleotide sequence ID" value="NZ_LWBR01000032.1"/>
</dbReference>
<dbReference type="InterPro" id="IPR050197">
    <property type="entry name" value="Aldolase_class_II_sugar_metab"/>
</dbReference>
<dbReference type="InterPro" id="IPR001303">
    <property type="entry name" value="Aldolase_II/adducin_N"/>
</dbReference>
<proteinExistence type="predicted"/>
<name>A0A161ZSH4_9BACI</name>
<dbReference type="GO" id="GO:0019323">
    <property type="term" value="P:pentose catabolic process"/>
    <property type="evidence" value="ECO:0007669"/>
    <property type="project" value="TreeGrafter"/>
</dbReference>
<dbReference type="InterPro" id="IPR036409">
    <property type="entry name" value="Aldolase_II/adducin_N_sf"/>
</dbReference>
<dbReference type="GO" id="GO:0005829">
    <property type="term" value="C:cytosol"/>
    <property type="evidence" value="ECO:0007669"/>
    <property type="project" value="TreeGrafter"/>
</dbReference>